<evidence type="ECO:0000313" key="2">
    <source>
        <dbReference type="Proteomes" id="UP000237271"/>
    </source>
</evidence>
<dbReference type="OrthoDB" id="122438at2759"/>
<proteinExistence type="predicted"/>
<organism evidence="1 2">
    <name type="scientific">Phytophthora palmivora</name>
    <dbReference type="NCBI Taxonomy" id="4796"/>
    <lineage>
        <taxon>Eukaryota</taxon>
        <taxon>Sar</taxon>
        <taxon>Stramenopiles</taxon>
        <taxon>Oomycota</taxon>
        <taxon>Peronosporomycetes</taxon>
        <taxon>Peronosporales</taxon>
        <taxon>Peronosporaceae</taxon>
        <taxon>Phytophthora</taxon>
    </lineage>
</organism>
<reference evidence="1 2" key="1">
    <citation type="journal article" date="2017" name="Genome Biol. Evol.">
        <title>Phytophthora megakarya and P. palmivora, closely related causal agents of cacao black pod rot, underwent increases in genome sizes and gene numbers by different mechanisms.</title>
        <authorList>
            <person name="Ali S.S."/>
            <person name="Shao J."/>
            <person name="Lary D.J."/>
            <person name="Kronmiller B."/>
            <person name="Shen D."/>
            <person name="Strem M.D."/>
            <person name="Amoako-Attah I."/>
            <person name="Akrofi A.Y."/>
            <person name="Begoude B.A."/>
            <person name="Ten Hoopen G.M."/>
            <person name="Coulibaly K."/>
            <person name="Kebe B.I."/>
            <person name="Melnick R.L."/>
            <person name="Guiltinan M.J."/>
            <person name="Tyler B.M."/>
            <person name="Meinhardt L.W."/>
            <person name="Bailey B.A."/>
        </authorList>
    </citation>
    <scope>NUCLEOTIDE SEQUENCE [LARGE SCALE GENOMIC DNA]</scope>
    <source>
        <strain evidence="2">sbr112.9</strain>
    </source>
</reference>
<dbReference type="Proteomes" id="UP000237271">
    <property type="component" value="Unassembled WGS sequence"/>
</dbReference>
<comment type="caution">
    <text evidence="1">The sequence shown here is derived from an EMBL/GenBank/DDBJ whole genome shotgun (WGS) entry which is preliminary data.</text>
</comment>
<gene>
    <name evidence="1" type="ORF">PHPALM_330</name>
</gene>
<evidence type="ECO:0000313" key="1">
    <source>
        <dbReference type="EMBL" id="POM81667.1"/>
    </source>
</evidence>
<dbReference type="EMBL" id="NCKW01000034">
    <property type="protein sequence ID" value="POM81667.1"/>
    <property type="molecule type" value="Genomic_DNA"/>
</dbReference>
<keyword evidence="2" id="KW-1185">Reference proteome</keyword>
<sequence length="385" mass="43556">MRDGFDRKLKTLPVIQKNAGWHASGQAHERRLTPLLLLPGILTSNICGANYEELYGVQGSHEIKLMSLLGRTQSLCMRYSPDNEDVNDVNKNMKDYIPKLTQKLSLSQHTLDELFEFSSESDTKFAQTTVTRKFDVPLGEPQAPDSQLDKATNLKRLLETSSMESDRGDDAITPTRRVLRPRFVVKKDINVVPEDENMSSYEKFCSGKSDGEAVNDENYGYIGSATPSEEEEVMSENDAVEMDETFEASLQIVSLSYEVDVSVYQGLNPDEEALTRRTDIVVSKLTGAQRQFTKSREIDLASQLHRFGGDRKQSLDIKLTRFYESSLFEDGAIPSGTFGGYMRRKRSQDILRDLHFVNNVTARNSDKLWKLCPIVDKLQQHFLSG</sequence>
<dbReference type="AlphaFoldDB" id="A0A2P4YV36"/>
<name>A0A2P4YV36_9STRA</name>
<accession>A0A2P4YV36</accession>
<protein>
    <submittedName>
        <fullName evidence="1">Uncharacterized protein</fullName>
    </submittedName>
</protein>